<feature type="compositionally biased region" description="Acidic residues" evidence="1">
    <location>
        <begin position="130"/>
        <end position="145"/>
    </location>
</feature>
<dbReference type="PANTHER" id="PTHR47595">
    <property type="entry name" value="HEAT SHOCK 70 KDA PROTEIN 14"/>
    <property type="match status" value="1"/>
</dbReference>
<dbReference type="PANTHER" id="PTHR47595:SF1">
    <property type="entry name" value="MYB_SANT-LIKE DNA-BINDING DOMAIN-CONTAINING PROTEIN"/>
    <property type="match status" value="1"/>
</dbReference>
<accession>M7BBE9</accession>
<dbReference type="InterPro" id="IPR044822">
    <property type="entry name" value="Myb_DNA-bind_4"/>
</dbReference>
<dbReference type="Proteomes" id="UP000031443">
    <property type="component" value="Unassembled WGS sequence"/>
</dbReference>
<dbReference type="Pfam" id="PF13837">
    <property type="entry name" value="Myb_DNA-bind_4"/>
    <property type="match status" value="1"/>
</dbReference>
<sequence>MAGYRSRRSPAWTTAELLDLLSRWGEEAVQSQLCLSRRNCDTYGQISQGLCERGYDQDTLQCKAKIKELRQAYHKAMESNCRSDASSKMCWFYKELDAILSGDLTTTTSPLDTSAGLEVVERGPNPEDKVTDDEVELDDDVELEQGDPVGRQTGTVLHSRGV</sequence>
<evidence type="ECO:0000259" key="2">
    <source>
        <dbReference type="Pfam" id="PF13837"/>
    </source>
</evidence>
<gene>
    <name evidence="3" type="ORF">UY3_07564</name>
</gene>
<feature type="region of interest" description="Disordered" evidence="1">
    <location>
        <begin position="110"/>
        <end position="162"/>
    </location>
</feature>
<keyword evidence="4" id="KW-1185">Reference proteome</keyword>
<dbReference type="EMBL" id="KB528912">
    <property type="protein sequence ID" value="EMP35271.1"/>
    <property type="molecule type" value="Genomic_DNA"/>
</dbReference>
<organism evidence="3 4">
    <name type="scientific">Chelonia mydas</name>
    <name type="common">Green sea-turtle</name>
    <name type="synonym">Chelonia agassizi</name>
    <dbReference type="NCBI Taxonomy" id="8469"/>
    <lineage>
        <taxon>Eukaryota</taxon>
        <taxon>Metazoa</taxon>
        <taxon>Chordata</taxon>
        <taxon>Craniata</taxon>
        <taxon>Vertebrata</taxon>
        <taxon>Euteleostomi</taxon>
        <taxon>Archelosauria</taxon>
        <taxon>Testudinata</taxon>
        <taxon>Testudines</taxon>
        <taxon>Cryptodira</taxon>
        <taxon>Durocryptodira</taxon>
        <taxon>Americhelydia</taxon>
        <taxon>Chelonioidea</taxon>
        <taxon>Cheloniidae</taxon>
        <taxon>Chelonia</taxon>
    </lineage>
</organism>
<dbReference type="AlphaFoldDB" id="M7BBE9"/>
<name>M7BBE9_CHEMY</name>
<feature type="compositionally biased region" description="Basic and acidic residues" evidence="1">
    <location>
        <begin position="119"/>
        <end position="129"/>
    </location>
</feature>
<dbReference type="Gene3D" id="1.10.10.60">
    <property type="entry name" value="Homeodomain-like"/>
    <property type="match status" value="1"/>
</dbReference>
<evidence type="ECO:0000256" key="1">
    <source>
        <dbReference type="SAM" id="MobiDB-lite"/>
    </source>
</evidence>
<feature type="domain" description="Myb/SANT-like DNA-binding" evidence="2">
    <location>
        <begin position="10"/>
        <end position="99"/>
    </location>
</feature>
<protein>
    <recommendedName>
        <fullName evidence="2">Myb/SANT-like DNA-binding domain-containing protein</fullName>
    </recommendedName>
</protein>
<proteinExistence type="predicted"/>
<reference evidence="4" key="1">
    <citation type="journal article" date="2013" name="Nat. Genet.">
        <title>The draft genomes of soft-shell turtle and green sea turtle yield insights into the development and evolution of the turtle-specific body plan.</title>
        <authorList>
            <person name="Wang Z."/>
            <person name="Pascual-Anaya J."/>
            <person name="Zadissa A."/>
            <person name="Li W."/>
            <person name="Niimura Y."/>
            <person name="Huang Z."/>
            <person name="Li C."/>
            <person name="White S."/>
            <person name="Xiong Z."/>
            <person name="Fang D."/>
            <person name="Wang B."/>
            <person name="Ming Y."/>
            <person name="Chen Y."/>
            <person name="Zheng Y."/>
            <person name="Kuraku S."/>
            <person name="Pignatelli M."/>
            <person name="Herrero J."/>
            <person name="Beal K."/>
            <person name="Nozawa M."/>
            <person name="Li Q."/>
            <person name="Wang J."/>
            <person name="Zhang H."/>
            <person name="Yu L."/>
            <person name="Shigenobu S."/>
            <person name="Wang J."/>
            <person name="Liu J."/>
            <person name="Flicek P."/>
            <person name="Searle S."/>
            <person name="Wang J."/>
            <person name="Kuratani S."/>
            <person name="Yin Y."/>
            <person name="Aken B."/>
            <person name="Zhang G."/>
            <person name="Irie N."/>
        </authorList>
    </citation>
    <scope>NUCLEOTIDE SEQUENCE [LARGE SCALE GENOMIC DNA]</scope>
</reference>
<evidence type="ECO:0000313" key="3">
    <source>
        <dbReference type="EMBL" id="EMP35271.1"/>
    </source>
</evidence>
<evidence type="ECO:0000313" key="4">
    <source>
        <dbReference type="Proteomes" id="UP000031443"/>
    </source>
</evidence>